<evidence type="ECO:0000313" key="10">
    <source>
        <dbReference type="EMBL" id="OUD14394.1"/>
    </source>
</evidence>
<feature type="transmembrane region" description="Helical" evidence="8">
    <location>
        <begin position="307"/>
        <end position="327"/>
    </location>
</feature>
<evidence type="ECO:0000256" key="2">
    <source>
        <dbReference type="ARBA" id="ARBA00022475"/>
    </source>
</evidence>
<feature type="transmembrane region" description="Helical" evidence="8">
    <location>
        <begin position="483"/>
        <end position="504"/>
    </location>
</feature>
<evidence type="ECO:0000256" key="6">
    <source>
        <dbReference type="ARBA" id="ARBA00023136"/>
    </source>
</evidence>
<evidence type="ECO:0000313" key="11">
    <source>
        <dbReference type="Proteomes" id="UP000194798"/>
    </source>
</evidence>
<feature type="transmembrane region" description="Helical" evidence="8">
    <location>
        <begin position="245"/>
        <end position="266"/>
    </location>
</feature>
<feature type="transmembrane region" description="Helical" evidence="8">
    <location>
        <begin position="576"/>
        <end position="596"/>
    </location>
</feature>
<keyword evidence="6 8" id="KW-0472">Membrane</keyword>
<feature type="transmembrane region" description="Helical" evidence="8">
    <location>
        <begin position="407"/>
        <end position="430"/>
    </location>
</feature>
<evidence type="ECO:0000256" key="1">
    <source>
        <dbReference type="ARBA" id="ARBA00004651"/>
    </source>
</evidence>
<organism evidence="10 11">
    <name type="scientific">Thioflexithrix psekupsensis</name>
    <dbReference type="NCBI Taxonomy" id="1570016"/>
    <lineage>
        <taxon>Bacteria</taxon>
        <taxon>Pseudomonadati</taxon>
        <taxon>Pseudomonadota</taxon>
        <taxon>Gammaproteobacteria</taxon>
        <taxon>Thiotrichales</taxon>
        <taxon>Thioflexithrix</taxon>
    </lineage>
</organism>
<evidence type="ECO:0000256" key="3">
    <source>
        <dbReference type="ARBA" id="ARBA00022692"/>
    </source>
</evidence>
<feature type="transmembrane region" description="Helical" evidence="8">
    <location>
        <begin position="110"/>
        <end position="130"/>
    </location>
</feature>
<keyword evidence="2" id="KW-1003">Cell membrane</keyword>
<comment type="caution">
    <text evidence="10">The sequence shown here is derived from an EMBL/GenBank/DDBJ whole genome shotgun (WGS) entry which is preliminary data.</text>
</comment>
<feature type="transmembrane region" description="Helical" evidence="8">
    <location>
        <begin position="216"/>
        <end position="238"/>
    </location>
</feature>
<feature type="transmembrane region" description="Helical" evidence="8">
    <location>
        <begin position="84"/>
        <end position="103"/>
    </location>
</feature>
<reference evidence="10 11" key="1">
    <citation type="submission" date="2016-12" db="EMBL/GenBank/DDBJ databases">
        <title>Thioflexothrix psekupsii D3 genome sequencing and assembly.</title>
        <authorList>
            <person name="Fomenkov A."/>
            <person name="Vincze T."/>
            <person name="Grabovich M."/>
            <person name="Anton B.P."/>
            <person name="Dubinina G."/>
            <person name="Orlova M."/>
            <person name="Belousova E."/>
            <person name="Roberts R.J."/>
        </authorList>
    </citation>
    <scope>NUCLEOTIDE SEQUENCE [LARGE SCALE GENOMIC DNA]</scope>
    <source>
        <strain evidence="10">D3</strain>
    </source>
</reference>
<dbReference type="Proteomes" id="UP000194798">
    <property type="component" value="Unassembled WGS sequence"/>
</dbReference>
<evidence type="ECO:0000259" key="9">
    <source>
        <dbReference type="Pfam" id="PF00361"/>
    </source>
</evidence>
<feature type="transmembrane region" description="Helical" evidence="8">
    <location>
        <begin position="451"/>
        <end position="471"/>
    </location>
</feature>
<dbReference type="GO" id="GO:0016491">
    <property type="term" value="F:oxidoreductase activity"/>
    <property type="evidence" value="ECO:0007669"/>
    <property type="project" value="UniProtKB-KW"/>
</dbReference>
<keyword evidence="11" id="KW-1185">Reference proteome</keyword>
<dbReference type="InterPro" id="IPR052175">
    <property type="entry name" value="ComplexI-like_HydComp"/>
</dbReference>
<protein>
    <recommendedName>
        <fullName evidence="9">NADH:quinone oxidoreductase/Mrp antiporter transmembrane domain-containing protein</fullName>
    </recommendedName>
</protein>
<name>A0A251X9C0_9GAMM</name>
<sequence length="602" mass="67377">MTDLIELINVATAFSFVFLCLTPLLLALAMVIREWRDVLIQWAPWAALPALLVAIIWMENSGQSFYFTWGLLGAEFGLDGSRRVFLGVTALLWLITGLFARIFMAQDKRLHQFFIFFLLSMAGNLGVIIAQDIISFYTFFALMSFSAYGLVIYRRYEDETVLQAGRIYLSFVIAGEMLLFAALLLMAHVAMVEGEPVFNLRKIAEAMVKSAEYQDIIIAFVLVGFGIKAGLFLFHVSLPITYQGLPVAAAMVMGGAMLHTGVLGWVQFLPLGQFDAPMWGSLLLLLGIVAVFYGVLVGLMQTQAQAVLAYSSISQIGLVVIMLGLGWHSAGNWGILQALLFTFLLHHTLTKGALFFGYGLLQIEMTKKQRLILLFSLAIPALMIVGAPLTTGIFIKTELKQIIAHHSVIGFDFLPLALSLSTITSSLLLLHFLRLASRLEMKTTIDFSLKSVLWIIWGIWLLGLLLAAIWLQSRSISLLSDTVLMESAVMLMIALLVFVLFLFLQKKYFISLRLEIPAGDIFWFIRYLSIKLGLNLFAIGQVFYAKWQVLWQNVLLSLQKVSILPTICLTYVEQRLLAWPVAGFLLLFLGLALWMAQFLSYQ</sequence>
<dbReference type="EMBL" id="MSLT01000012">
    <property type="protein sequence ID" value="OUD14394.1"/>
    <property type="molecule type" value="Genomic_DNA"/>
</dbReference>
<keyword evidence="5" id="KW-0560">Oxidoreductase</keyword>
<evidence type="ECO:0000256" key="7">
    <source>
        <dbReference type="RuleBase" id="RU000320"/>
    </source>
</evidence>
<evidence type="ECO:0000256" key="8">
    <source>
        <dbReference type="SAM" id="Phobius"/>
    </source>
</evidence>
<feature type="transmembrane region" description="Helical" evidence="8">
    <location>
        <begin position="39"/>
        <end position="58"/>
    </location>
</feature>
<dbReference type="Pfam" id="PF00361">
    <property type="entry name" value="Proton_antipo_M"/>
    <property type="match status" value="1"/>
</dbReference>
<dbReference type="RefSeq" id="WP_176329801.1">
    <property type="nucleotide sequence ID" value="NZ_MSLT01000012.1"/>
</dbReference>
<dbReference type="InterPro" id="IPR001750">
    <property type="entry name" value="ND/Mrp_TM"/>
</dbReference>
<feature type="transmembrane region" description="Helical" evidence="8">
    <location>
        <begin position="371"/>
        <end position="395"/>
    </location>
</feature>
<evidence type="ECO:0000256" key="4">
    <source>
        <dbReference type="ARBA" id="ARBA00022989"/>
    </source>
</evidence>
<feature type="transmembrane region" description="Helical" evidence="8">
    <location>
        <begin position="333"/>
        <end position="359"/>
    </location>
</feature>
<proteinExistence type="predicted"/>
<dbReference type="AlphaFoldDB" id="A0A251X9C0"/>
<dbReference type="PANTHER" id="PTHR42682:SF4">
    <property type="entry name" value="NADH-UBIQUINONE_PLASTOQUINONE"/>
    <property type="match status" value="1"/>
</dbReference>
<comment type="subcellular location">
    <subcellularLocation>
        <location evidence="1">Cell membrane</location>
        <topology evidence="1">Multi-pass membrane protein</topology>
    </subcellularLocation>
    <subcellularLocation>
        <location evidence="7">Membrane</location>
        <topology evidence="7">Multi-pass membrane protein</topology>
    </subcellularLocation>
</comment>
<feature type="domain" description="NADH:quinone oxidoreductase/Mrp antiporter transmembrane" evidence="9">
    <location>
        <begin position="130"/>
        <end position="378"/>
    </location>
</feature>
<feature type="transmembrane region" description="Helical" evidence="8">
    <location>
        <begin position="12"/>
        <end position="32"/>
    </location>
</feature>
<dbReference type="PANTHER" id="PTHR42682">
    <property type="entry name" value="HYDROGENASE-4 COMPONENT F"/>
    <property type="match status" value="1"/>
</dbReference>
<evidence type="ECO:0000256" key="5">
    <source>
        <dbReference type="ARBA" id="ARBA00023002"/>
    </source>
</evidence>
<feature type="transmembrane region" description="Helical" evidence="8">
    <location>
        <begin position="168"/>
        <end position="191"/>
    </location>
</feature>
<gene>
    <name evidence="10" type="ORF">TPSD3_08765</name>
</gene>
<feature type="transmembrane region" description="Helical" evidence="8">
    <location>
        <begin position="136"/>
        <end position="156"/>
    </location>
</feature>
<feature type="transmembrane region" description="Helical" evidence="8">
    <location>
        <begin position="278"/>
        <end position="300"/>
    </location>
</feature>
<accession>A0A251X9C0</accession>
<keyword evidence="3 7" id="KW-0812">Transmembrane</keyword>
<dbReference type="GO" id="GO:0005886">
    <property type="term" value="C:plasma membrane"/>
    <property type="evidence" value="ECO:0007669"/>
    <property type="project" value="UniProtKB-SubCell"/>
</dbReference>
<keyword evidence="4 8" id="KW-1133">Transmembrane helix</keyword>